<feature type="domain" description="Protein kinase" evidence="2">
    <location>
        <begin position="202"/>
        <end position="589"/>
    </location>
</feature>
<dbReference type="Pfam" id="PF00069">
    <property type="entry name" value="Pkinase"/>
    <property type="match status" value="2"/>
</dbReference>
<dbReference type="PROSITE" id="PS50011">
    <property type="entry name" value="PROTEIN_KINASE_DOM"/>
    <property type="match status" value="2"/>
</dbReference>
<dbReference type="SUPFAM" id="SSF56112">
    <property type="entry name" value="Protein kinase-like (PK-like)"/>
    <property type="match status" value="2"/>
</dbReference>
<gene>
    <name evidence="3" type="ORF">B0J11DRAFT_423190</name>
</gene>
<dbReference type="Pfam" id="PF06985">
    <property type="entry name" value="HET"/>
    <property type="match status" value="1"/>
</dbReference>
<evidence type="ECO:0000313" key="3">
    <source>
        <dbReference type="EMBL" id="KAH7138074.1"/>
    </source>
</evidence>
<dbReference type="SMART" id="SM00220">
    <property type="entry name" value="S_TKc"/>
    <property type="match status" value="1"/>
</dbReference>
<evidence type="ECO:0000313" key="4">
    <source>
        <dbReference type="Proteomes" id="UP000700596"/>
    </source>
</evidence>
<sequence length="2024" mass="230576">LSREHSVISDGGDQEQLRQEQHSSAAAPPSIVHGLSSHKSRWKLQKMIFDQLKQSAVALNPSKPLFLPRDQLRRVINEDTVRDELRTSFKTNYNDTKIYNQMKSVCFPEEVEIGQKLKFKSFRKIFAILVLLDMTSSIQHFIKENVSDLDLPLAAVLEPEKRTIVGFRRRDASNSASDQLLECFGNNWSFTRLLDFEARQWIMLAPYFSQGEKGEIRHYILQDNHILPFTDCDEKSEYHGGFAKVMMVDIHPDHYNFKNMTMYRRGFAIKQLYKDSREAFDKERSILKRFSGHRGHEHIVSLLATYEQHNKYHLIFHRAEGDLFKLWDTIPNPACSFPNLLWMARQCAGVADALMHLHKHLTILSQEDVKEAIQHATSDDSLSQDFSRKFSFVRTETMQSSGARVPPDSPTWQPRPGDLQGMNYTDSEIIIEGYGRHGDIDPANILWYSGTTQMKNSLSGILKIADFGQATINSQHSKTTKSSIAIKETYHAPEYDIMPRYIRQSYDIWCLGCVFLEFATWMIGGTALLKEFAVKRRARDGTHSDMVTDKFFELTPNSDFEPRLKPTVVQFIDQLHCHGRCTNFLHDLLNVIQGAMLVANSTERMQCGHVKAELDRLLEYCRKDPAYASKQTPWPIGNEYSSPESSCYVLDREVTCSDTSYLVRHPKSADCITFCGGTSYILTKDRWLAAFWVDNTLLDPWDGIALPICTRNPEPPGNYILVVRAFHANKKHSSPHAAETQPTISMGSLSPFKIKVKKGSQSSSGQPKQTLADQISNLFDKSTFDDQHRKYLSQGCLRKIITKTSIIQELHARNQQNQFDTEEIEELSSWFFENAIKIFAITIQCIGTSADLLQALSQIEFSEFKDENLPIDDPKPSNMPPPLRHEAFNDPVWTDFRYYEFFEKQWNCLVPVFLPEKYGYDLAAECIMPFERQDHINKGGAFSSVHRVRVHKDHHTHVGLEDVAIKKIIVGNGADPTETDKVWEIEARALSYINKLDHNSIVKCIAAIRRGMNRYFMFPWAGGNSLRDFWNATPKQAPDADTILEVIQQLRALADVLDYLHNIDHHQPSHTPIEQQADSPKIGDIPTVQVHGEEFNEVNDYRLPIEGGSLRHGDLKPENILRFLGDGTKLGQLKIADMGLAKRHVLATQDRAQRTTMTYGTLRYEAPEAVTAEYARSRLYDIWSMGCVTFEFIIWTLYGNDRLTLFYTQAAAETQKEWQYYELLPGDELQQADLNRALKRWISHLEDFDPECRKETKSALSDLLKVVREKLLVISLPPGRSSAIGSGGGGRILQPPTLGESRTRYRATAAEFRTALDEILQKCSQPGYLFTGKDRSRIPVPSIKVGSLQAPSQRRAEGSKVTRVAPSNGVVRSGILGRPVDYSLPPLEDWTFHVDNSFADKILNRIGLEPFLLPSNRAEEICPRCLDLNIWSAGFSLELPILTLRQRSKSCQLCKMLLDAYDTATGVKGEMVRFERNQSVIIMTGHRFPVLSVFRSPKLNPPFAVQLGLAQLPQPGSDIFFDIAKSWLQDCDDNHPGCVGTVQCELPTRLIEVGTVENPLLRLVETRKEIVPSKDYVALSHPWGDTTKYTPFSTLRNDPENNYDVKNFKRSIPYNKLPATFKHAVDCTRQLGIPYIWIDSICIIQGPGGDFGDEAKRMEDVFSGAYCVIAASRAIDQRTGFLAPRPQGEYVTMTSDDGKPFYICKTIDNFNKDVIEGRLNRRGWVLQERALARRTIYFTENQTYFECGNGVRCETLTWMQNNMADFLGDPQFPNKAMRAKSRALKIEYFQGLYKQYSRLELTRAYDRPFAISGLEKRLQKAFDSKGTYGTFDDSDKSNPGLFRRSILWQRDRDDDPEDKNPMKHIEFPADRNVQIPSWSWMAYEGSISYCDPPFGTADWDTKDIISPWCDQDTTTKSAPQTSGLPLTVIVRDFDLRSRGRGRDEVKVVYDTNRTTASDGQRSQCVIVARSKEERSDRERVFYVLLVGATGGHDGRGKRIYKRVGAGFMLGKFISLDKGVEGKVY</sequence>
<dbReference type="PANTHER" id="PTHR24359">
    <property type="entry name" value="SERINE/THREONINE-PROTEIN KINASE SBK1"/>
    <property type="match status" value="1"/>
</dbReference>
<dbReference type="Proteomes" id="UP000700596">
    <property type="component" value="Unassembled WGS sequence"/>
</dbReference>
<comment type="caution">
    <text evidence="3">The sequence shown here is derived from an EMBL/GenBank/DDBJ whole genome shotgun (WGS) entry which is preliminary data.</text>
</comment>
<dbReference type="InterPro" id="IPR000719">
    <property type="entry name" value="Prot_kinase_dom"/>
</dbReference>
<dbReference type="GO" id="GO:0004674">
    <property type="term" value="F:protein serine/threonine kinase activity"/>
    <property type="evidence" value="ECO:0007669"/>
    <property type="project" value="TreeGrafter"/>
</dbReference>
<dbReference type="OrthoDB" id="4062651at2759"/>
<dbReference type="GO" id="GO:0005524">
    <property type="term" value="F:ATP binding"/>
    <property type="evidence" value="ECO:0007669"/>
    <property type="project" value="InterPro"/>
</dbReference>
<evidence type="ECO:0000259" key="2">
    <source>
        <dbReference type="PROSITE" id="PS50011"/>
    </source>
</evidence>
<dbReference type="InterPro" id="IPR011009">
    <property type="entry name" value="Kinase-like_dom_sf"/>
</dbReference>
<feature type="non-terminal residue" evidence="3">
    <location>
        <position position="1"/>
    </location>
</feature>
<evidence type="ECO:0000256" key="1">
    <source>
        <dbReference type="SAM" id="MobiDB-lite"/>
    </source>
</evidence>
<feature type="region of interest" description="Disordered" evidence="1">
    <location>
        <begin position="1"/>
        <end position="33"/>
    </location>
</feature>
<accession>A0A9P9EJ72</accession>
<dbReference type="Gene3D" id="1.10.510.10">
    <property type="entry name" value="Transferase(Phosphotransferase) domain 1"/>
    <property type="match status" value="4"/>
</dbReference>
<feature type="region of interest" description="Disordered" evidence="1">
    <location>
        <begin position="397"/>
        <end position="418"/>
    </location>
</feature>
<dbReference type="InterPro" id="IPR010730">
    <property type="entry name" value="HET"/>
</dbReference>
<dbReference type="PANTHER" id="PTHR24359:SF1">
    <property type="entry name" value="INHIBITOR OF NUCLEAR FACTOR KAPPA-B KINASE EPSILON SUBUNIT HOMOLOG 1-RELATED"/>
    <property type="match status" value="1"/>
</dbReference>
<dbReference type="EMBL" id="JAGMWT010000001">
    <property type="protein sequence ID" value="KAH7138074.1"/>
    <property type="molecule type" value="Genomic_DNA"/>
</dbReference>
<organism evidence="3 4">
    <name type="scientific">Dendryphion nanum</name>
    <dbReference type="NCBI Taxonomy" id="256645"/>
    <lineage>
        <taxon>Eukaryota</taxon>
        <taxon>Fungi</taxon>
        <taxon>Dikarya</taxon>
        <taxon>Ascomycota</taxon>
        <taxon>Pezizomycotina</taxon>
        <taxon>Dothideomycetes</taxon>
        <taxon>Pleosporomycetidae</taxon>
        <taxon>Pleosporales</taxon>
        <taxon>Torulaceae</taxon>
        <taxon>Dendryphion</taxon>
    </lineage>
</organism>
<name>A0A9P9EJ72_9PLEO</name>
<proteinExistence type="predicted"/>
<reference evidence="3" key="1">
    <citation type="journal article" date="2021" name="Nat. Commun.">
        <title>Genetic determinants of endophytism in the Arabidopsis root mycobiome.</title>
        <authorList>
            <person name="Mesny F."/>
            <person name="Miyauchi S."/>
            <person name="Thiergart T."/>
            <person name="Pickel B."/>
            <person name="Atanasova L."/>
            <person name="Karlsson M."/>
            <person name="Huettel B."/>
            <person name="Barry K.W."/>
            <person name="Haridas S."/>
            <person name="Chen C."/>
            <person name="Bauer D."/>
            <person name="Andreopoulos W."/>
            <person name="Pangilinan J."/>
            <person name="LaButti K."/>
            <person name="Riley R."/>
            <person name="Lipzen A."/>
            <person name="Clum A."/>
            <person name="Drula E."/>
            <person name="Henrissat B."/>
            <person name="Kohler A."/>
            <person name="Grigoriev I.V."/>
            <person name="Martin F.M."/>
            <person name="Hacquard S."/>
        </authorList>
    </citation>
    <scope>NUCLEOTIDE SEQUENCE</scope>
    <source>
        <strain evidence="3">MPI-CAGE-CH-0243</strain>
    </source>
</reference>
<keyword evidence="4" id="KW-1185">Reference proteome</keyword>
<protein>
    <recommendedName>
        <fullName evidence="2">Protein kinase domain-containing protein</fullName>
    </recommendedName>
</protein>
<feature type="domain" description="Protein kinase" evidence="2">
    <location>
        <begin position="931"/>
        <end position="1272"/>
    </location>
</feature>